<dbReference type="SUPFAM" id="SSF52343">
    <property type="entry name" value="Ferredoxin reductase-like, C-terminal NADP-linked domain"/>
    <property type="match status" value="1"/>
</dbReference>
<feature type="domain" description="FAD-binding FR-type" evidence="4">
    <location>
        <begin position="9"/>
        <end position="109"/>
    </location>
</feature>
<dbReference type="InterPro" id="IPR001433">
    <property type="entry name" value="OxRdtase_FAD/NAD-bd"/>
</dbReference>
<dbReference type="Pfam" id="PF00175">
    <property type="entry name" value="NAD_binding_1"/>
    <property type="match status" value="1"/>
</dbReference>
<comment type="cofactor">
    <cofactor evidence="1">
        <name>FAD</name>
        <dbReference type="ChEBI" id="CHEBI:57692"/>
    </cofactor>
</comment>
<dbReference type="Gene3D" id="3.40.50.80">
    <property type="entry name" value="Nucleotide-binding domain of ferredoxin-NADP reductase (FNR) module"/>
    <property type="match status" value="1"/>
</dbReference>
<protein>
    <submittedName>
        <fullName evidence="5">Ferredoxin reductase</fullName>
    </submittedName>
</protein>
<dbReference type="PANTHER" id="PTHR47354">
    <property type="entry name" value="NADH OXIDOREDUCTASE HCR"/>
    <property type="match status" value="1"/>
</dbReference>
<keyword evidence="6" id="KW-1185">Reference proteome</keyword>
<dbReference type="Proteomes" id="UP000696413">
    <property type="component" value="Unassembled WGS sequence"/>
</dbReference>
<keyword evidence="2" id="KW-0408">Iron</keyword>
<proteinExistence type="predicted"/>
<dbReference type="SUPFAM" id="SSF63380">
    <property type="entry name" value="Riboflavin synthase domain-like"/>
    <property type="match status" value="1"/>
</dbReference>
<dbReference type="PANTHER" id="PTHR47354:SF5">
    <property type="entry name" value="PROTEIN RFBI"/>
    <property type="match status" value="1"/>
</dbReference>
<dbReference type="InterPro" id="IPR017927">
    <property type="entry name" value="FAD-bd_FR_type"/>
</dbReference>
<accession>A0ABS6HXF5</accession>
<dbReference type="RefSeq" id="WP_214395907.1">
    <property type="nucleotide sequence ID" value="NZ_JAHBOL010000031.1"/>
</dbReference>
<dbReference type="PROSITE" id="PS51384">
    <property type="entry name" value="FAD_FR"/>
    <property type="match status" value="1"/>
</dbReference>
<gene>
    <name evidence="5" type="ORF">KL859_27560</name>
</gene>
<dbReference type="PRINTS" id="PR00406">
    <property type="entry name" value="CYTB5RDTASE"/>
</dbReference>
<keyword evidence="3" id="KW-0411">Iron-sulfur</keyword>
<comment type="caution">
    <text evidence="5">The sequence shown here is derived from an EMBL/GenBank/DDBJ whole genome shotgun (WGS) entry which is preliminary data.</text>
</comment>
<reference evidence="5 6" key="1">
    <citation type="submission" date="2021-05" db="EMBL/GenBank/DDBJ databases">
        <title>Draft Genome Sequences of Clinical Respiratory Isolates of Mycobacterium goodii Recovered in Ireland.</title>
        <authorList>
            <person name="Flanagan P.R."/>
            <person name="Mok S."/>
            <person name="Roycroft E."/>
            <person name="Rogers T.R."/>
            <person name="Fitzgibbon M."/>
        </authorList>
    </citation>
    <scope>NUCLEOTIDE SEQUENCE [LARGE SCALE GENOMIC DNA]</scope>
    <source>
        <strain evidence="5 6">14IE55</strain>
    </source>
</reference>
<evidence type="ECO:0000256" key="1">
    <source>
        <dbReference type="ARBA" id="ARBA00001974"/>
    </source>
</evidence>
<evidence type="ECO:0000256" key="3">
    <source>
        <dbReference type="ARBA" id="ARBA00023014"/>
    </source>
</evidence>
<name>A0ABS6HXF5_MYCGD</name>
<dbReference type="InterPro" id="IPR050415">
    <property type="entry name" value="MRET"/>
</dbReference>
<keyword evidence="2" id="KW-0479">Metal-binding</keyword>
<evidence type="ECO:0000313" key="5">
    <source>
        <dbReference type="EMBL" id="MBU8826615.1"/>
    </source>
</evidence>
<dbReference type="EMBL" id="JAHBOM010000027">
    <property type="protein sequence ID" value="MBU8826615.1"/>
    <property type="molecule type" value="Genomic_DNA"/>
</dbReference>
<sequence length="251" mass="27682">MDKALAPKLQWRIARVVASTRETESAQTMVLAVSGWSGHLAGQHIDLKLTAEDGYSAQRSYSLGRPADGERIEITVQQIADGEVSPYLTRMRPGEEIEIRGPIGRWFVWQPAYEARTMLIAGGSGIVPLMAMLRQRTSVGSGEFRLVYAARRPSDVYYAMELTQLERDCGWLQVALIFTREAGQTGRPPGRIGVDDLVVQGWTPDDAPLIYVCGPTGFVETVTTILTTQGFSSSDIRTERFGPSGESTRRD</sequence>
<organism evidence="5 6">
    <name type="scientific">Mycolicibacterium goodii</name>
    <name type="common">Mycobacterium goodii</name>
    <dbReference type="NCBI Taxonomy" id="134601"/>
    <lineage>
        <taxon>Bacteria</taxon>
        <taxon>Bacillati</taxon>
        <taxon>Actinomycetota</taxon>
        <taxon>Actinomycetes</taxon>
        <taxon>Mycobacteriales</taxon>
        <taxon>Mycobacteriaceae</taxon>
        <taxon>Mycolicibacterium</taxon>
    </lineage>
</organism>
<evidence type="ECO:0000313" key="6">
    <source>
        <dbReference type="Proteomes" id="UP000696413"/>
    </source>
</evidence>
<dbReference type="InterPro" id="IPR039261">
    <property type="entry name" value="FNR_nucleotide-bd"/>
</dbReference>
<evidence type="ECO:0000256" key="2">
    <source>
        <dbReference type="ARBA" id="ARBA00022714"/>
    </source>
</evidence>
<dbReference type="PRINTS" id="PR00371">
    <property type="entry name" value="FPNCR"/>
</dbReference>
<dbReference type="InterPro" id="IPR008333">
    <property type="entry name" value="Cbr1-like_FAD-bd_dom"/>
</dbReference>
<keyword evidence="2" id="KW-0001">2Fe-2S</keyword>
<dbReference type="CDD" id="cd06217">
    <property type="entry name" value="FNR_iron_sulfur_binding_3"/>
    <property type="match status" value="1"/>
</dbReference>
<dbReference type="Pfam" id="PF00970">
    <property type="entry name" value="FAD_binding_6"/>
    <property type="match status" value="1"/>
</dbReference>
<dbReference type="InterPro" id="IPR001709">
    <property type="entry name" value="Flavoprot_Pyr_Nucl_cyt_Rdtase"/>
</dbReference>
<dbReference type="Gene3D" id="2.40.30.10">
    <property type="entry name" value="Translation factors"/>
    <property type="match status" value="1"/>
</dbReference>
<dbReference type="InterPro" id="IPR017938">
    <property type="entry name" value="Riboflavin_synthase-like_b-brl"/>
</dbReference>
<evidence type="ECO:0000259" key="4">
    <source>
        <dbReference type="PROSITE" id="PS51384"/>
    </source>
</evidence>